<dbReference type="AlphaFoldDB" id="A0A2N6SDE9"/>
<dbReference type="SUPFAM" id="SSF48371">
    <property type="entry name" value="ARM repeat"/>
    <property type="match status" value="1"/>
</dbReference>
<keyword evidence="1" id="KW-0472">Membrane</keyword>
<dbReference type="Proteomes" id="UP000235670">
    <property type="component" value="Unassembled WGS sequence"/>
</dbReference>
<evidence type="ECO:0000313" key="3">
    <source>
        <dbReference type="Proteomes" id="UP000235670"/>
    </source>
</evidence>
<proteinExistence type="predicted"/>
<sequence>MATNLGKAYVQIMPSAKGISGMISKELDGEVSSAGKSAGSTLVSTIKNAVIAAGIGKLFAASLTEGGKLQQSLGGVETLFKNNADKVKQYANEAYKTTGLSANAYMETVTGFSASLIKSLGGDTAKAAKVANTAMVDMADNSNKMGTSMELIQNAYQGFAKQNYTMLDNLKLGYGGTKQEMQRLLADAQKLTGVKYDINNLSDVYEAIHVIQGELGITGTTAKEAATTLQGSFASMKAAFLNLIGNLSLGQDIKPALQQLASTTMTFLVGNFLPMVGNILKGLPSLVIGAFSGLAEQLRGVFGDEVVNKIQGYLTKVSGAVESFINVLTGSISKQEGIDLIKALGINERTADSIVSIADNIRTAFKNVWEAIKNIVAIVGDFIGDLLGINTTESGVSGVALAFEFLSNVLKVISQWIKSFTSYLRENQVALALVKVALGYIVGKFIALKILGPIVALINGFKTAIMAARTAMAIFNAVMILSPMTALIVGITAVVAALTWFFTQTETGKQIWQGFVNFIKQAWQGVVEFFSSIWSGISTGATTLWSGVQGIWSAAVEKIKTLWQGVTEYFSSLWSGIQETTSAAWTFITNSIMAIVQPFIQGFTNAWNILRNGVTSVWDGVKTTIQGVWEFIKSIVMGAVLIILDFVTGNFGKLQEDLKLIWDGIKTAIQKVWEGIKTVVSTIVSTLIALLINAWESFKNGMIALWSFLQTTASTIWNGLKTAVITIVTGLINGIRALWEGFKNFFSSLINGVRNTAVNTWNSIRSSVVGIISGLVGAAQNAWYSFRNGVSNLVSSVSNIFYSLRNINLWNAGSAIINGFLNGLRSAWGSVRSFVSGIADWIRDNKGPIEYDRKLLIPAGNAIMESLDKGLSDKFETVKNTVSGMAKDINKAFTNDISDFEIGASISKNLKIEDMSTADFSLEDKDSNVIKALEVVQDLLKDISNKDINTYLDGEILAKNSYDRQMTFVRREGI</sequence>
<name>A0A2N6SDE9_9BACL</name>
<dbReference type="EMBL" id="PNGT01000009">
    <property type="protein sequence ID" value="PMC51917.1"/>
    <property type="molecule type" value="Genomic_DNA"/>
</dbReference>
<dbReference type="RefSeq" id="WP_102190209.1">
    <property type="nucleotide sequence ID" value="NZ_PNGT01000009.1"/>
</dbReference>
<dbReference type="Gene3D" id="1.20.120.20">
    <property type="entry name" value="Apolipoprotein"/>
    <property type="match status" value="2"/>
</dbReference>
<organism evidence="2 3">
    <name type="scientific">Gemella sanguinis</name>
    <dbReference type="NCBI Taxonomy" id="84135"/>
    <lineage>
        <taxon>Bacteria</taxon>
        <taxon>Bacillati</taxon>
        <taxon>Bacillota</taxon>
        <taxon>Bacilli</taxon>
        <taxon>Bacillales</taxon>
        <taxon>Gemellaceae</taxon>
        <taxon>Gemella</taxon>
    </lineage>
</organism>
<evidence type="ECO:0000313" key="2">
    <source>
        <dbReference type="EMBL" id="PMC51917.1"/>
    </source>
</evidence>
<comment type="caution">
    <text evidence="2">The sequence shown here is derived from an EMBL/GenBank/DDBJ whole genome shotgun (WGS) entry which is preliminary data.</text>
</comment>
<gene>
    <name evidence="2" type="ORF">CJ218_07910</name>
</gene>
<reference evidence="2 3" key="1">
    <citation type="submission" date="2017-09" db="EMBL/GenBank/DDBJ databases">
        <title>Bacterial strain isolated from the female urinary microbiota.</title>
        <authorList>
            <person name="Thomas-White K."/>
            <person name="Kumar N."/>
            <person name="Forster S."/>
            <person name="Putonti C."/>
            <person name="Lawley T."/>
            <person name="Wolfe A.J."/>
        </authorList>
    </citation>
    <scope>NUCLEOTIDE SEQUENCE [LARGE SCALE GENOMIC DNA]</scope>
    <source>
        <strain evidence="2 3">UMB0186</strain>
    </source>
</reference>
<feature type="transmembrane region" description="Helical" evidence="1">
    <location>
        <begin position="473"/>
        <end position="502"/>
    </location>
</feature>
<keyword evidence="1" id="KW-1133">Transmembrane helix</keyword>
<evidence type="ECO:0000256" key="1">
    <source>
        <dbReference type="SAM" id="Phobius"/>
    </source>
</evidence>
<keyword evidence="1" id="KW-0812">Transmembrane</keyword>
<dbReference type="OrthoDB" id="28713at2"/>
<accession>A0A2N6SDE9</accession>
<dbReference type="InterPro" id="IPR016024">
    <property type="entry name" value="ARM-type_fold"/>
</dbReference>
<protein>
    <submittedName>
        <fullName evidence="2">PblA</fullName>
    </submittedName>
</protein>
<feature type="transmembrane region" description="Helical" evidence="1">
    <location>
        <begin position="437"/>
        <end position="461"/>
    </location>
</feature>